<protein>
    <submittedName>
        <fullName evidence="1">Uncharacterized protein</fullName>
    </submittedName>
</protein>
<proteinExistence type="predicted"/>
<sequence>MTHTHVCNMRNPALQLKSYFAGKLQVIEPPCNVWCHASLDH</sequence>
<reference evidence="1" key="1">
    <citation type="submission" date="2018-02" db="EMBL/GenBank/DDBJ databases">
        <title>Rhizophora mucronata_Transcriptome.</title>
        <authorList>
            <person name="Meera S.P."/>
            <person name="Sreeshan A."/>
            <person name="Augustine A."/>
        </authorList>
    </citation>
    <scope>NUCLEOTIDE SEQUENCE</scope>
    <source>
        <tissue evidence="1">Leaf</tissue>
    </source>
</reference>
<evidence type="ECO:0000313" key="1">
    <source>
        <dbReference type="EMBL" id="MBX40148.1"/>
    </source>
</evidence>
<dbReference type="EMBL" id="GGEC01059664">
    <property type="protein sequence ID" value="MBX40148.1"/>
    <property type="molecule type" value="Transcribed_RNA"/>
</dbReference>
<name>A0A2P2NCC6_RHIMU</name>
<dbReference type="AlphaFoldDB" id="A0A2P2NCC6"/>
<accession>A0A2P2NCC6</accession>
<organism evidence="1">
    <name type="scientific">Rhizophora mucronata</name>
    <name type="common">Asiatic mangrove</name>
    <dbReference type="NCBI Taxonomy" id="61149"/>
    <lineage>
        <taxon>Eukaryota</taxon>
        <taxon>Viridiplantae</taxon>
        <taxon>Streptophyta</taxon>
        <taxon>Embryophyta</taxon>
        <taxon>Tracheophyta</taxon>
        <taxon>Spermatophyta</taxon>
        <taxon>Magnoliopsida</taxon>
        <taxon>eudicotyledons</taxon>
        <taxon>Gunneridae</taxon>
        <taxon>Pentapetalae</taxon>
        <taxon>rosids</taxon>
        <taxon>fabids</taxon>
        <taxon>Malpighiales</taxon>
        <taxon>Rhizophoraceae</taxon>
        <taxon>Rhizophora</taxon>
    </lineage>
</organism>